<dbReference type="InterPro" id="IPR051206">
    <property type="entry name" value="NAMLAA_amidase_2"/>
</dbReference>
<evidence type="ECO:0000256" key="2">
    <source>
        <dbReference type="ARBA" id="ARBA00001947"/>
    </source>
</evidence>
<feature type="domain" description="N-acetylmuramoyl-L-alanine amidase" evidence="13">
    <location>
        <begin position="19"/>
        <end position="170"/>
    </location>
</feature>
<evidence type="ECO:0000259" key="13">
    <source>
        <dbReference type="SMART" id="SM00644"/>
    </source>
</evidence>
<dbReference type="Pfam" id="PF01510">
    <property type="entry name" value="Amidase_2"/>
    <property type="match status" value="1"/>
</dbReference>
<comment type="subcellular location">
    <subcellularLocation>
        <location evidence="3">Cytoplasm</location>
    </subcellularLocation>
</comment>
<accession>A0A423PTU7</accession>
<dbReference type="GO" id="GO:0009253">
    <property type="term" value="P:peptidoglycan catabolic process"/>
    <property type="evidence" value="ECO:0007669"/>
    <property type="project" value="InterPro"/>
</dbReference>
<evidence type="ECO:0000313" key="15">
    <source>
        <dbReference type="Proteomes" id="UP000285310"/>
    </source>
</evidence>
<evidence type="ECO:0000256" key="7">
    <source>
        <dbReference type="ARBA" id="ARBA00022723"/>
    </source>
</evidence>
<evidence type="ECO:0000256" key="8">
    <source>
        <dbReference type="ARBA" id="ARBA00022801"/>
    </source>
</evidence>
<evidence type="ECO:0000256" key="3">
    <source>
        <dbReference type="ARBA" id="ARBA00004496"/>
    </source>
</evidence>
<dbReference type="SMART" id="SM00644">
    <property type="entry name" value="Ami_2"/>
    <property type="match status" value="1"/>
</dbReference>
<dbReference type="PANTHER" id="PTHR30417">
    <property type="entry name" value="N-ACETYLMURAMOYL-L-ALANINE AMIDASE AMID"/>
    <property type="match status" value="1"/>
</dbReference>
<dbReference type="PANTHER" id="PTHR30417:SF4">
    <property type="entry name" value="1,6-ANHYDRO-N-ACETYLMURAMYL-L-ALANINE AMIDASE AMPD"/>
    <property type="match status" value="1"/>
</dbReference>
<dbReference type="SUPFAM" id="SSF55846">
    <property type="entry name" value="N-acetylmuramoyl-L-alanine amidase-like"/>
    <property type="match status" value="1"/>
</dbReference>
<protein>
    <recommendedName>
        <fullName evidence="11">1,6-anhydro-N-acetylmuramyl-L-alanine amidase AmpD</fullName>
        <ecNumber evidence="5">3.5.1.28</ecNumber>
    </recommendedName>
    <alternativeName>
        <fullName evidence="12">N-acetylmuramoyl-L-alanine amidase</fullName>
    </alternativeName>
</protein>
<evidence type="ECO:0000256" key="5">
    <source>
        <dbReference type="ARBA" id="ARBA00011901"/>
    </source>
</evidence>
<keyword evidence="6" id="KW-0963">Cytoplasm</keyword>
<reference evidence="14 15" key="1">
    <citation type="submission" date="2013-10" db="EMBL/GenBank/DDBJ databases">
        <title>Salinisphaera japonica YTM-1 Genome Sequencing.</title>
        <authorList>
            <person name="Lai Q."/>
            <person name="Li C."/>
            <person name="Shao Z."/>
        </authorList>
    </citation>
    <scope>NUCLEOTIDE SEQUENCE [LARGE SCALE GENOMIC DNA]</scope>
    <source>
        <strain evidence="14 15">YTM-1</strain>
    </source>
</reference>
<keyword evidence="15" id="KW-1185">Reference proteome</keyword>
<dbReference type="GO" id="GO:0009254">
    <property type="term" value="P:peptidoglycan turnover"/>
    <property type="evidence" value="ECO:0007669"/>
    <property type="project" value="TreeGrafter"/>
</dbReference>
<dbReference type="OrthoDB" id="9794842at2"/>
<evidence type="ECO:0000256" key="9">
    <source>
        <dbReference type="ARBA" id="ARBA00022833"/>
    </source>
</evidence>
<gene>
    <name evidence="14" type="ORF">SAJA_07220</name>
</gene>
<organism evidence="14 15">
    <name type="scientific">Salinisphaera japonica YTM-1</name>
    <dbReference type="NCBI Taxonomy" id="1209778"/>
    <lineage>
        <taxon>Bacteria</taxon>
        <taxon>Pseudomonadati</taxon>
        <taxon>Pseudomonadota</taxon>
        <taxon>Gammaproteobacteria</taxon>
        <taxon>Salinisphaerales</taxon>
        <taxon>Salinisphaeraceae</taxon>
        <taxon>Salinisphaera</taxon>
    </lineage>
</organism>
<dbReference type="GO" id="GO:0071555">
    <property type="term" value="P:cell wall organization"/>
    <property type="evidence" value="ECO:0007669"/>
    <property type="project" value="UniProtKB-KW"/>
</dbReference>
<dbReference type="NCBIfam" id="NF008758">
    <property type="entry name" value="PRK11789.1"/>
    <property type="match status" value="1"/>
</dbReference>
<dbReference type="Gene3D" id="3.40.80.10">
    <property type="entry name" value="Peptidoglycan recognition protein-like"/>
    <property type="match status" value="1"/>
</dbReference>
<sequence length="185" mass="20025">MAGVIDDTGWLGGIRHLPSPNHDARPADTSVDALVIHGMTVPPGHFGHDHVAALFTNRLAPRDHPVFAELAGLRVSAHAVIERTGRITQYVGFEARAWHAGVSRLAGRERVNDFAVGIELEGTDDCAYSPWQYRALVWLIGVLQARYPAITAERIVGHADIAPGRKTDPGTAFDWVALRNVVATG</sequence>
<name>A0A423PTU7_9GAMM</name>
<dbReference type="InterPro" id="IPR036505">
    <property type="entry name" value="Amidase/PGRP_sf"/>
</dbReference>
<evidence type="ECO:0000256" key="12">
    <source>
        <dbReference type="ARBA" id="ARBA00042615"/>
    </source>
</evidence>
<keyword evidence="8" id="KW-0378">Hydrolase</keyword>
<dbReference type="CDD" id="cd06583">
    <property type="entry name" value="PGRP"/>
    <property type="match status" value="1"/>
</dbReference>
<dbReference type="InterPro" id="IPR002502">
    <property type="entry name" value="Amidase_domain"/>
</dbReference>
<dbReference type="RefSeq" id="WP_123657968.1">
    <property type="nucleotide sequence ID" value="NZ_AYKG01000018.1"/>
</dbReference>
<dbReference type="EMBL" id="AYKG01000018">
    <property type="protein sequence ID" value="ROO28952.1"/>
    <property type="molecule type" value="Genomic_DNA"/>
</dbReference>
<dbReference type="InParanoid" id="A0A423PTU7"/>
<proteinExistence type="inferred from homology"/>
<keyword evidence="10" id="KW-0961">Cell wall biogenesis/degradation</keyword>
<evidence type="ECO:0000256" key="11">
    <source>
        <dbReference type="ARBA" id="ARBA00039257"/>
    </source>
</evidence>
<evidence type="ECO:0000313" key="14">
    <source>
        <dbReference type="EMBL" id="ROO28952.1"/>
    </source>
</evidence>
<comment type="cofactor">
    <cofactor evidence="2">
        <name>Zn(2+)</name>
        <dbReference type="ChEBI" id="CHEBI:29105"/>
    </cofactor>
</comment>
<keyword evidence="7" id="KW-0479">Metal-binding</keyword>
<evidence type="ECO:0000256" key="1">
    <source>
        <dbReference type="ARBA" id="ARBA00001561"/>
    </source>
</evidence>
<comment type="catalytic activity">
    <reaction evidence="1">
        <text>Hydrolyzes the link between N-acetylmuramoyl residues and L-amino acid residues in certain cell-wall glycopeptides.</text>
        <dbReference type="EC" id="3.5.1.28"/>
    </reaction>
</comment>
<evidence type="ECO:0000256" key="6">
    <source>
        <dbReference type="ARBA" id="ARBA00022490"/>
    </source>
</evidence>
<dbReference type="FunCoup" id="A0A423PTU7">
    <property type="interactions" value="41"/>
</dbReference>
<keyword evidence="9" id="KW-0862">Zinc</keyword>
<dbReference type="GO" id="GO:0046872">
    <property type="term" value="F:metal ion binding"/>
    <property type="evidence" value="ECO:0007669"/>
    <property type="project" value="UniProtKB-KW"/>
</dbReference>
<dbReference type="GO" id="GO:0008745">
    <property type="term" value="F:N-acetylmuramoyl-L-alanine amidase activity"/>
    <property type="evidence" value="ECO:0007669"/>
    <property type="project" value="UniProtKB-EC"/>
</dbReference>
<comment type="similarity">
    <text evidence="4">Belongs to the N-acetylmuramoyl-L-alanine amidase 2 family.</text>
</comment>
<dbReference type="GO" id="GO:0005737">
    <property type="term" value="C:cytoplasm"/>
    <property type="evidence" value="ECO:0007669"/>
    <property type="project" value="UniProtKB-SubCell"/>
</dbReference>
<comment type="caution">
    <text evidence="14">The sequence shown here is derived from an EMBL/GenBank/DDBJ whole genome shotgun (WGS) entry which is preliminary data.</text>
</comment>
<dbReference type="Proteomes" id="UP000285310">
    <property type="component" value="Unassembled WGS sequence"/>
</dbReference>
<evidence type="ECO:0000256" key="4">
    <source>
        <dbReference type="ARBA" id="ARBA00007553"/>
    </source>
</evidence>
<evidence type="ECO:0000256" key="10">
    <source>
        <dbReference type="ARBA" id="ARBA00023316"/>
    </source>
</evidence>
<dbReference type="AlphaFoldDB" id="A0A423PTU7"/>
<dbReference type="EC" id="3.5.1.28" evidence="5"/>